<keyword evidence="2" id="KW-0469">Meiosis</keyword>
<dbReference type="PANTHER" id="PTHR21166:SF2">
    <property type="entry name" value="CELL DIVISION CONTROL PROTEIN 24 OB DOMAIN-CONTAINING PROTEIN-RELATED"/>
    <property type="match status" value="1"/>
</dbReference>
<dbReference type="Pfam" id="PF24903">
    <property type="entry name" value="OB_MEIOB_N"/>
    <property type="match status" value="1"/>
</dbReference>
<organism evidence="5 6">
    <name type="scientific">Drosophila navojoa</name>
    <name type="common">Fruit fly</name>
    <dbReference type="NCBI Taxonomy" id="7232"/>
    <lineage>
        <taxon>Eukaryota</taxon>
        <taxon>Metazoa</taxon>
        <taxon>Ecdysozoa</taxon>
        <taxon>Arthropoda</taxon>
        <taxon>Hexapoda</taxon>
        <taxon>Insecta</taxon>
        <taxon>Pterygota</taxon>
        <taxon>Neoptera</taxon>
        <taxon>Endopterygota</taxon>
        <taxon>Diptera</taxon>
        <taxon>Brachycera</taxon>
        <taxon>Muscomorpha</taxon>
        <taxon>Ephydroidea</taxon>
        <taxon>Drosophilidae</taxon>
        <taxon>Drosophila</taxon>
    </lineage>
</organism>
<accession>A0A484BA32</accession>
<dbReference type="OMA" id="IYLKFVV"/>
<dbReference type="GO" id="GO:0003697">
    <property type="term" value="F:single-stranded DNA binding"/>
    <property type="evidence" value="ECO:0007669"/>
    <property type="project" value="TreeGrafter"/>
</dbReference>
<dbReference type="EMBL" id="LSRL02000099">
    <property type="protein sequence ID" value="TDG44605.1"/>
    <property type="molecule type" value="Genomic_DNA"/>
</dbReference>
<dbReference type="PANTHER" id="PTHR21166">
    <property type="entry name" value="CELL DIVISION CONTROL PROTEIN 24 OB DOMAIN-CONTAINING PROTEIN-RELATED"/>
    <property type="match status" value="1"/>
</dbReference>
<dbReference type="InterPro" id="IPR052469">
    <property type="entry name" value="MEIOB"/>
</dbReference>
<dbReference type="InterPro" id="IPR012340">
    <property type="entry name" value="NA-bd_OB-fold"/>
</dbReference>
<evidence type="ECO:0000259" key="4">
    <source>
        <dbReference type="Pfam" id="PF24903"/>
    </source>
</evidence>
<feature type="domain" description="MEIOB-like N-terminal" evidence="4">
    <location>
        <begin position="9"/>
        <end position="153"/>
    </location>
</feature>
<dbReference type="SUPFAM" id="SSF50249">
    <property type="entry name" value="Nucleic acid-binding proteins"/>
    <property type="match status" value="1"/>
</dbReference>
<evidence type="ECO:0000313" key="6">
    <source>
        <dbReference type="Proteomes" id="UP000295192"/>
    </source>
</evidence>
<proteinExistence type="inferred from homology"/>
<dbReference type="OrthoDB" id="9937820at2759"/>
<comment type="caution">
    <text evidence="5">The sequence shown here is derived from an EMBL/GenBank/DDBJ whole genome shotgun (WGS) entry which is preliminary data.</text>
</comment>
<dbReference type="STRING" id="7232.A0A484BA32"/>
<evidence type="ECO:0000256" key="3">
    <source>
        <dbReference type="ARBA" id="ARBA00038329"/>
    </source>
</evidence>
<evidence type="ECO:0000313" key="5">
    <source>
        <dbReference type="EMBL" id="TDG44605.1"/>
    </source>
</evidence>
<gene>
    <name evidence="5" type="ORF">AWZ03_009011</name>
</gene>
<dbReference type="InterPro" id="IPR056880">
    <property type="entry name" value="OB_MEIOB_N"/>
</dbReference>
<reference evidence="5 6" key="1">
    <citation type="journal article" date="2019" name="J. Hered.">
        <title>An Improved Genome Assembly for Drosophila navojoa, the Basal Species in the mojavensis Cluster.</title>
        <authorList>
            <person name="Vanderlinde T."/>
            <person name="Dupim E.G."/>
            <person name="Nazario-Yepiz N.O."/>
            <person name="Carvalho A.B."/>
        </authorList>
    </citation>
    <scope>NUCLEOTIDE SEQUENCE [LARGE SCALE GENOMIC DNA]</scope>
    <source>
        <strain evidence="5">Navoj_Jal97</strain>
        <tissue evidence="5">Whole organism</tissue>
    </source>
</reference>
<dbReference type="GO" id="GO:0008310">
    <property type="term" value="F:single-stranded DNA 3'-5' DNA exonuclease activity"/>
    <property type="evidence" value="ECO:0007669"/>
    <property type="project" value="TreeGrafter"/>
</dbReference>
<dbReference type="Proteomes" id="UP000295192">
    <property type="component" value="Unassembled WGS sequence"/>
</dbReference>
<dbReference type="GO" id="GO:0000712">
    <property type="term" value="P:resolution of meiotic recombination intermediates"/>
    <property type="evidence" value="ECO:0007669"/>
    <property type="project" value="TreeGrafter"/>
</dbReference>
<dbReference type="Gene3D" id="2.40.50.140">
    <property type="entry name" value="Nucleic acid-binding proteins"/>
    <property type="match status" value="1"/>
</dbReference>
<keyword evidence="1" id="KW-0238">DNA-binding</keyword>
<evidence type="ECO:0000256" key="2">
    <source>
        <dbReference type="ARBA" id="ARBA00023254"/>
    </source>
</evidence>
<name>A0A484BA32_DRONA</name>
<sequence>MNESGYRGKRTYRLADMQPTMTSFSTVALIIAKSEANVFLDKINNEQRGVISFTLRDSKRDIANCKCWGSRACVDEYVDMLQIGDVVDIVGAKVMAIMPPNKPGTSEQQRYHPRGTLPYALVVNEGQGHLVKHSVDDAAVVQPLLQLIHLSHKPLSAVLKLSDVRCAAPGAEQRPAVYVDLLVAVATMRPVRELKRKVARLGSGLLQCLELVVIDTSYADGMVFTLWHKDWIRRARHWQPRKTILHLIDVRLSHSQFYGCPVLSHASCTLIYEQPQPQSAECQALLTFAANTPLKSFDMFAQIDVEQLPAAEHIQTQMSVRQIYARAEGELQDATSDQFTAVLYAMVSKFDIDGLATSINKKCKSCQRLIPNNRNDCDNESCLLEFSLCYTGPRFEHFFNINVHLSDQTGTLIETRLSGGVAEHLLGLKADAFQLLSERRKTELKWRFLLKYFEVKLLIRKPTAMRKDLAVIIVDMELIQLDKLIEKITVF</sequence>
<comment type="similarity">
    <text evidence="3">Belongs to the MEIOB family.</text>
</comment>
<keyword evidence="6" id="KW-1185">Reference proteome</keyword>
<protein>
    <recommendedName>
        <fullName evidence="4">MEIOB-like N-terminal domain-containing protein</fullName>
    </recommendedName>
</protein>
<dbReference type="AlphaFoldDB" id="A0A484BA32"/>
<evidence type="ECO:0000256" key="1">
    <source>
        <dbReference type="ARBA" id="ARBA00023125"/>
    </source>
</evidence>
<dbReference type="KEGG" id="dnv:108655819"/>